<evidence type="ECO:0000313" key="1">
    <source>
        <dbReference type="EMBL" id="MDF9744768.1"/>
    </source>
</evidence>
<dbReference type="RefSeq" id="WP_277520502.1">
    <property type="nucleotide sequence ID" value="NZ_JAMQOT010000001.1"/>
</dbReference>
<proteinExistence type="predicted"/>
<dbReference type="AlphaFoldDB" id="A0A9Q4Q1Y6"/>
<organism evidence="1 2">
    <name type="scientific">Natrinema salsiterrestre</name>
    <dbReference type="NCBI Taxonomy" id="2950540"/>
    <lineage>
        <taxon>Archaea</taxon>
        <taxon>Methanobacteriati</taxon>
        <taxon>Methanobacteriota</taxon>
        <taxon>Stenosarchaea group</taxon>
        <taxon>Halobacteria</taxon>
        <taxon>Halobacteriales</taxon>
        <taxon>Natrialbaceae</taxon>
        <taxon>Natrinema</taxon>
    </lineage>
</organism>
<keyword evidence="2" id="KW-1185">Reference proteome</keyword>
<dbReference type="Proteomes" id="UP001154061">
    <property type="component" value="Unassembled WGS sequence"/>
</dbReference>
<sequence>MKPYEFTCPDCRREITVTEPMREATLANGCPVCGRSVAEDHFTSAPSQAEHADPV</sequence>
<reference evidence="1" key="1">
    <citation type="submission" date="2022-06" db="EMBL/GenBank/DDBJ databases">
        <title>Natrinema sp. a new haloarchaeum isolate from saline soil.</title>
        <authorList>
            <person name="Strakova D."/>
            <person name="Galisteo C."/>
            <person name="Sanchez-Porro C."/>
            <person name="Ventosa A."/>
        </authorList>
    </citation>
    <scope>NUCLEOTIDE SEQUENCE</scope>
    <source>
        <strain evidence="1">S1CR25-10</strain>
    </source>
</reference>
<protein>
    <submittedName>
        <fullName evidence="1">Zinc ribbon domain-containing protein</fullName>
    </submittedName>
</protein>
<gene>
    <name evidence="1" type="ORF">NDI89_04130</name>
</gene>
<comment type="caution">
    <text evidence="1">The sequence shown here is derived from an EMBL/GenBank/DDBJ whole genome shotgun (WGS) entry which is preliminary data.</text>
</comment>
<name>A0A9Q4Q1Y6_9EURY</name>
<dbReference type="Pfam" id="PF24441">
    <property type="entry name" value="DUF7560"/>
    <property type="match status" value="1"/>
</dbReference>
<evidence type="ECO:0000313" key="2">
    <source>
        <dbReference type="Proteomes" id="UP001154061"/>
    </source>
</evidence>
<dbReference type="InterPro" id="IPR055982">
    <property type="entry name" value="DUF7560"/>
</dbReference>
<accession>A0A9Q4Q1Y6</accession>
<dbReference type="EMBL" id="JAMQOT010000001">
    <property type="protein sequence ID" value="MDF9744768.1"/>
    <property type="molecule type" value="Genomic_DNA"/>
</dbReference>